<dbReference type="AlphaFoldDB" id="A0A812IH02"/>
<proteinExistence type="predicted"/>
<evidence type="ECO:0000313" key="1">
    <source>
        <dbReference type="EMBL" id="CAE7034863.1"/>
    </source>
</evidence>
<reference evidence="1" key="1">
    <citation type="submission" date="2021-02" db="EMBL/GenBank/DDBJ databases">
        <authorList>
            <person name="Dougan E. K."/>
            <person name="Rhodes N."/>
            <person name="Thang M."/>
            <person name="Chan C."/>
        </authorList>
    </citation>
    <scope>NUCLEOTIDE SEQUENCE</scope>
</reference>
<comment type="caution">
    <text evidence="1">The sequence shown here is derived from an EMBL/GenBank/DDBJ whole genome shotgun (WGS) entry which is preliminary data.</text>
</comment>
<dbReference type="EMBL" id="CAJNDS010000258">
    <property type="protein sequence ID" value="CAE7034863.1"/>
    <property type="molecule type" value="Genomic_DNA"/>
</dbReference>
<name>A0A812IH02_9DINO</name>
<dbReference type="Proteomes" id="UP000604046">
    <property type="component" value="Unassembled WGS sequence"/>
</dbReference>
<organism evidence="1 2">
    <name type="scientific">Symbiodinium natans</name>
    <dbReference type="NCBI Taxonomy" id="878477"/>
    <lineage>
        <taxon>Eukaryota</taxon>
        <taxon>Sar</taxon>
        <taxon>Alveolata</taxon>
        <taxon>Dinophyceae</taxon>
        <taxon>Suessiales</taxon>
        <taxon>Symbiodiniaceae</taxon>
        <taxon>Symbiodinium</taxon>
    </lineage>
</organism>
<protein>
    <submittedName>
        <fullName evidence="1">Uncharacterized protein</fullName>
    </submittedName>
</protein>
<sequence>MTERQSGNRPGCPSIYARVGCRVQDIQWPAGLHWKEPEWKSNFKERIVTLTYGEKLRLMVQIQLRRQDRRNAREDCAVALRTGLWEGSRAYTIPRTVQSTGTEALKGW</sequence>
<accession>A0A812IH02</accession>
<evidence type="ECO:0000313" key="2">
    <source>
        <dbReference type="Proteomes" id="UP000604046"/>
    </source>
</evidence>
<gene>
    <name evidence="1" type="ORF">SNAT2548_LOCUS4200</name>
</gene>
<keyword evidence="2" id="KW-1185">Reference proteome</keyword>